<proteinExistence type="predicted"/>
<dbReference type="Gene3D" id="2.40.10.220">
    <property type="entry name" value="predicted glycosyltransferase like domains"/>
    <property type="match status" value="1"/>
</dbReference>
<dbReference type="OrthoDB" id="5296245at2"/>
<dbReference type="EMBL" id="SLZY01000013">
    <property type="protein sequence ID" value="TCS70849.1"/>
    <property type="molecule type" value="Genomic_DNA"/>
</dbReference>
<name>A0A4V2UQJ5_9PROT</name>
<sequence>MSTDASAKAPGRAGMLSLSIKERRALYAAYMPFVKNGGLFIPTSREYAMGDQVYIVLTLMEDPTRWPISGKVVWLTPSGAQGNRQQGIGVQFDSNEKATEVRNKIEGILGNAMKSTRTTHTM</sequence>
<evidence type="ECO:0000259" key="1">
    <source>
        <dbReference type="Pfam" id="PF07238"/>
    </source>
</evidence>
<accession>A0A4V2UQJ5</accession>
<dbReference type="InterPro" id="IPR009875">
    <property type="entry name" value="PilZ_domain"/>
</dbReference>
<dbReference type="GO" id="GO:0035438">
    <property type="term" value="F:cyclic-di-GMP binding"/>
    <property type="evidence" value="ECO:0007669"/>
    <property type="project" value="InterPro"/>
</dbReference>
<comment type="caution">
    <text evidence="2">The sequence shown here is derived from an EMBL/GenBank/DDBJ whole genome shotgun (WGS) entry which is preliminary data.</text>
</comment>
<reference evidence="2 3" key="1">
    <citation type="submission" date="2019-03" db="EMBL/GenBank/DDBJ databases">
        <title>Genomic Encyclopedia of Type Strains, Phase IV (KMG-IV): sequencing the most valuable type-strain genomes for metagenomic binning, comparative biology and taxonomic classification.</title>
        <authorList>
            <person name="Goeker M."/>
        </authorList>
    </citation>
    <scope>NUCLEOTIDE SEQUENCE [LARGE SCALE GENOMIC DNA]</scope>
    <source>
        <strain evidence="2 3">DSM 103923</strain>
    </source>
</reference>
<dbReference type="Proteomes" id="UP000295135">
    <property type="component" value="Unassembled WGS sequence"/>
</dbReference>
<keyword evidence="3" id="KW-1185">Reference proteome</keyword>
<dbReference type="AlphaFoldDB" id="A0A4V2UQJ5"/>
<evidence type="ECO:0000313" key="3">
    <source>
        <dbReference type="Proteomes" id="UP000295135"/>
    </source>
</evidence>
<evidence type="ECO:0000313" key="2">
    <source>
        <dbReference type="EMBL" id="TCS70849.1"/>
    </source>
</evidence>
<dbReference type="RefSeq" id="WP_126461030.1">
    <property type="nucleotide sequence ID" value="NZ_AP018721.1"/>
</dbReference>
<dbReference type="Pfam" id="PF07238">
    <property type="entry name" value="PilZ"/>
    <property type="match status" value="1"/>
</dbReference>
<organism evidence="2 3">
    <name type="scientific">Sulfuritortus calidifontis</name>
    <dbReference type="NCBI Taxonomy" id="1914471"/>
    <lineage>
        <taxon>Bacteria</taxon>
        <taxon>Pseudomonadati</taxon>
        <taxon>Pseudomonadota</taxon>
        <taxon>Betaproteobacteria</taxon>
        <taxon>Nitrosomonadales</taxon>
        <taxon>Thiobacillaceae</taxon>
        <taxon>Sulfuritortus</taxon>
    </lineage>
</organism>
<protein>
    <submittedName>
        <fullName evidence="2">Type IV pilus assembly protein PilZ</fullName>
    </submittedName>
</protein>
<gene>
    <name evidence="2" type="ORF">EDC61_1132</name>
</gene>
<feature type="domain" description="PilZ" evidence="1">
    <location>
        <begin position="17"/>
        <end position="105"/>
    </location>
</feature>